<feature type="domain" description="Polymerase beta nucleotidyltransferase" evidence="1">
    <location>
        <begin position="6"/>
        <end position="103"/>
    </location>
</feature>
<dbReference type="PANTHER" id="PTHR33933">
    <property type="entry name" value="NUCLEOTIDYLTRANSFERASE"/>
    <property type="match status" value="1"/>
</dbReference>
<comment type="caution">
    <text evidence="2">The sequence shown here is derived from an EMBL/GenBank/DDBJ whole genome shotgun (WGS) entry which is preliminary data.</text>
</comment>
<proteinExistence type="predicted"/>
<dbReference type="InterPro" id="IPR052548">
    <property type="entry name" value="Type_VII_TA_antitoxin"/>
</dbReference>
<dbReference type="CDD" id="cd05403">
    <property type="entry name" value="NT_KNTase_like"/>
    <property type="match status" value="1"/>
</dbReference>
<sequence>MASNIQKIVDTIVREFKPEKVVLFGSHAWGIPKENSDIDLLVLKKDKNKNTREMSIDLERLLANRNVPLDILVYKPDQVEKRLRINDPFLTKIYKEGKLLYEQK</sequence>
<dbReference type="SUPFAM" id="SSF81301">
    <property type="entry name" value="Nucleotidyltransferase"/>
    <property type="match status" value="1"/>
</dbReference>
<dbReference type="InterPro" id="IPR041633">
    <property type="entry name" value="Polbeta"/>
</dbReference>
<dbReference type="EMBL" id="MGKO01000004">
    <property type="protein sequence ID" value="OGN27967.1"/>
    <property type="molecule type" value="Genomic_DNA"/>
</dbReference>
<reference evidence="2 3" key="1">
    <citation type="journal article" date="2016" name="Nat. Commun.">
        <title>Thousands of microbial genomes shed light on interconnected biogeochemical processes in an aquifer system.</title>
        <authorList>
            <person name="Anantharaman K."/>
            <person name="Brown C.T."/>
            <person name="Hug L.A."/>
            <person name="Sharon I."/>
            <person name="Castelle C.J."/>
            <person name="Probst A.J."/>
            <person name="Thomas B.C."/>
            <person name="Singh A."/>
            <person name="Wilkins M.J."/>
            <person name="Karaoz U."/>
            <person name="Brodie E.L."/>
            <person name="Williams K.H."/>
            <person name="Hubbard S.S."/>
            <person name="Banfield J.F."/>
        </authorList>
    </citation>
    <scope>NUCLEOTIDE SEQUENCE [LARGE SCALE GENOMIC DNA]</scope>
</reference>
<dbReference type="Proteomes" id="UP000178444">
    <property type="component" value="Unassembled WGS sequence"/>
</dbReference>
<name>A0A1F8GRB1_9BACT</name>
<dbReference type="Pfam" id="PF18765">
    <property type="entry name" value="Polbeta"/>
    <property type="match status" value="1"/>
</dbReference>
<dbReference type="AlphaFoldDB" id="A0A1F8GRB1"/>
<accession>A0A1F8GRB1</accession>
<evidence type="ECO:0000313" key="2">
    <source>
        <dbReference type="EMBL" id="OGN27967.1"/>
    </source>
</evidence>
<protein>
    <recommendedName>
        <fullName evidence="1">Polymerase beta nucleotidyltransferase domain-containing protein</fullName>
    </recommendedName>
</protein>
<dbReference type="PANTHER" id="PTHR33933:SF1">
    <property type="entry name" value="PROTEIN ADENYLYLTRANSFERASE MNTA-RELATED"/>
    <property type="match status" value="1"/>
</dbReference>
<dbReference type="Gene3D" id="3.30.460.10">
    <property type="entry name" value="Beta Polymerase, domain 2"/>
    <property type="match status" value="1"/>
</dbReference>
<evidence type="ECO:0000259" key="1">
    <source>
        <dbReference type="Pfam" id="PF18765"/>
    </source>
</evidence>
<gene>
    <name evidence="2" type="ORF">A2941_02975</name>
</gene>
<dbReference type="InterPro" id="IPR043519">
    <property type="entry name" value="NT_sf"/>
</dbReference>
<evidence type="ECO:0000313" key="3">
    <source>
        <dbReference type="Proteomes" id="UP000178444"/>
    </source>
</evidence>
<organism evidence="2 3">
    <name type="scientific">Candidatus Yanofskybacteria bacterium RIFCSPLOWO2_01_FULL_49_17</name>
    <dbReference type="NCBI Taxonomy" id="1802700"/>
    <lineage>
        <taxon>Bacteria</taxon>
        <taxon>Candidatus Yanofskyibacteriota</taxon>
    </lineage>
</organism>